<proteinExistence type="predicted"/>
<feature type="region of interest" description="Disordered" evidence="1">
    <location>
        <begin position="27"/>
        <end position="77"/>
    </location>
</feature>
<name>A0A6A3Y852_9STRA</name>
<gene>
    <name evidence="2" type="ORF">PF002_g17814</name>
</gene>
<dbReference type="AlphaFoldDB" id="A0A6A3Y852"/>
<dbReference type="EMBL" id="QXGD01001129">
    <property type="protein sequence ID" value="KAE9213936.1"/>
    <property type="molecule type" value="Genomic_DNA"/>
</dbReference>
<feature type="compositionally biased region" description="Gly residues" evidence="1">
    <location>
        <begin position="122"/>
        <end position="144"/>
    </location>
</feature>
<feature type="region of interest" description="Disordered" evidence="1">
    <location>
        <begin position="101"/>
        <end position="173"/>
    </location>
</feature>
<evidence type="ECO:0000313" key="2">
    <source>
        <dbReference type="EMBL" id="KAE9213936.1"/>
    </source>
</evidence>
<evidence type="ECO:0000313" key="3">
    <source>
        <dbReference type="Proteomes" id="UP000440367"/>
    </source>
</evidence>
<comment type="caution">
    <text evidence="2">The sequence shown here is derived from an EMBL/GenBank/DDBJ whole genome shotgun (WGS) entry which is preliminary data.</text>
</comment>
<accession>A0A6A3Y852</accession>
<feature type="compositionally biased region" description="Basic residues" evidence="1">
    <location>
        <begin position="62"/>
        <end position="71"/>
    </location>
</feature>
<reference evidence="2 3" key="1">
    <citation type="submission" date="2018-08" db="EMBL/GenBank/DDBJ databases">
        <title>Genomic investigation of the strawberry pathogen Phytophthora fragariae indicates pathogenicity is determined by transcriptional variation in three key races.</title>
        <authorList>
            <person name="Adams T.M."/>
            <person name="Armitage A.D."/>
            <person name="Sobczyk M.K."/>
            <person name="Bates H.J."/>
            <person name="Dunwell J.M."/>
            <person name="Nellist C.F."/>
            <person name="Harrison R.J."/>
        </authorList>
    </citation>
    <scope>NUCLEOTIDE SEQUENCE [LARGE SCALE GENOMIC DNA]</scope>
    <source>
        <strain evidence="2 3">BC-1</strain>
    </source>
</reference>
<sequence length="173" mass="17711">MVMFYGDDAAVLTGAVVQLPAPDAMAEGTAPYHSLFSPESESSHASGKRPAPRGPGKSKAPPAKKQRKPPKKAIFTFNLSSSTPAMIKIALANIMQASGFQGAESDVEELSHSGLTEDSEESGGGVVGKTGKGESGGRTPGDSGGSRKPSRSQVGERSAPTSPVTEAKQATEI</sequence>
<feature type="compositionally biased region" description="Polar residues" evidence="1">
    <location>
        <begin position="151"/>
        <end position="164"/>
    </location>
</feature>
<organism evidence="2 3">
    <name type="scientific">Phytophthora fragariae</name>
    <dbReference type="NCBI Taxonomy" id="53985"/>
    <lineage>
        <taxon>Eukaryota</taxon>
        <taxon>Sar</taxon>
        <taxon>Stramenopiles</taxon>
        <taxon>Oomycota</taxon>
        <taxon>Peronosporomycetes</taxon>
        <taxon>Peronosporales</taxon>
        <taxon>Peronosporaceae</taxon>
        <taxon>Phytophthora</taxon>
    </lineage>
</organism>
<protein>
    <submittedName>
        <fullName evidence="2">Uncharacterized protein</fullName>
    </submittedName>
</protein>
<dbReference type="Proteomes" id="UP000440367">
    <property type="component" value="Unassembled WGS sequence"/>
</dbReference>
<evidence type="ECO:0000256" key="1">
    <source>
        <dbReference type="SAM" id="MobiDB-lite"/>
    </source>
</evidence>